<evidence type="ECO:0000313" key="5">
    <source>
        <dbReference type="EMBL" id="SVA50834.1"/>
    </source>
</evidence>
<dbReference type="GO" id="GO:0008966">
    <property type="term" value="F:phosphoglucosamine mutase activity"/>
    <property type="evidence" value="ECO:0007669"/>
    <property type="project" value="TreeGrafter"/>
</dbReference>
<dbReference type="GO" id="GO:0009252">
    <property type="term" value="P:peptidoglycan biosynthetic process"/>
    <property type="evidence" value="ECO:0007669"/>
    <property type="project" value="TreeGrafter"/>
</dbReference>
<dbReference type="Gene3D" id="3.40.120.10">
    <property type="entry name" value="Alpha-D-Glucose-1,6-Bisphosphate, subunit A, domain 3"/>
    <property type="match status" value="1"/>
</dbReference>
<dbReference type="GO" id="GO:0005975">
    <property type="term" value="P:carbohydrate metabolic process"/>
    <property type="evidence" value="ECO:0007669"/>
    <property type="project" value="InterPro"/>
</dbReference>
<accession>A0A381WEE1</accession>
<protein>
    <recommendedName>
        <fullName evidence="4">Alpha-D-phosphohexomutase alpha/beta/alpha domain-containing protein</fullName>
    </recommendedName>
</protein>
<dbReference type="PROSITE" id="PS00710">
    <property type="entry name" value="PGM_PMM"/>
    <property type="match status" value="1"/>
</dbReference>
<dbReference type="InterPro" id="IPR016055">
    <property type="entry name" value="A-D-PHexomutase_a/b/a-I/II/III"/>
</dbReference>
<evidence type="ECO:0000256" key="2">
    <source>
        <dbReference type="ARBA" id="ARBA00010231"/>
    </source>
</evidence>
<dbReference type="GO" id="GO:0000287">
    <property type="term" value="F:magnesium ion binding"/>
    <property type="evidence" value="ECO:0007669"/>
    <property type="project" value="InterPro"/>
</dbReference>
<dbReference type="EMBL" id="UINC01011528">
    <property type="protein sequence ID" value="SVA50834.1"/>
    <property type="molecule type" value="Genomic_DNA"/>
</dbReference>
<dbReference type="PANTHER" id="PTHR42946">
    <property type="entry name" value="PHOSPHOHEXOSE MUTASE"/>
    <property type="match status" value="1"/>
</dbReference>
<comment type="similarity">
    <text evidence="2">Belongs to the phosphohexose mutase family.</text>
</comment>
<proteinExistence type="inferred from homology"/>
<reference evidence="5" key="1">
    <citation type="submission" date="2018-05" db="EMBL/GenBank/DDBJ databases">
        <authorList>
            <person name="Lanie J.A."/>
            <person name="Ng W.-L."/>
            <person name="Kazmierczak K.M."/>
            <person name="Andrzejewski T.M."/>
            <person name="Davidsen T.M."/>
            <person name="Wayne K.J."/>
            <person name="Tettelin H."/>
            <person name="Glass J.I."/>
            <person name="Rusch D."/>
            <person name="Podicherti R."/>
            <person name="Tsui H.-C.T."/>
            <person name="Winkler M.E."/>
        </authorList>
    </citation>
    <scope>NUCLEOTIDE SEQUENCE</scope>
</reference>
<dbReference type="GO" id="GO:0004615">
    <property type="term" value="F:phosphomannomutase activity"/>
    <property type="evidence" value="ECO:0007669"/>
    <property type="project" value="TreeGrafter"/>
</dbReference>
<name>A0A381WEE1_9ZZZZ</name>
<gene>
    <name evidence="5" type="ORF">METZ01_LOCUS103688</name>
</gene>
<feature type="domain" description="Alpha-D-phosphohexomutase alpha/beta/alpha" evidence="4">
    <location>
        <begin position="7"/>
        <end position="122"/>
    </location>
</feature>
<evidence type="ECO:0000256" key="1">
    <source>
        <dbReference type="ARBA" id="ARBA00001946"/>
    </source>
</evidence>
<dbReference type="SUPFAM" id="SSF53738">
    <property type="entry name" value="Phosphoglucomutase, first 3 domains"/>
    <property type="match status" value="1"/>
</dbReference>
<dbReference type="Pfam" id="PF02878">
    <property type="entry name" value="PGM_PMM_I"/>
    <property type="match status" value="1"/>
</dbReference>
<keyword evidence="3" id="KW-0597">Phosphoprotein</keyword>
<organism evidence="5">
    <name type="scientific">marine metagenome</name>
    <dbReference type="NCBI Taxonomy" id="408172"/>
    <lineage>
        <taxon>unclassified sequences</taxon>
        <taxon>metagenomes</taxon>
        <taxon>ecological metagenomes</taxon>
    </lineage>
</organism>
<dbReference type="InterPro" id="IPR016066">
    <property type="entry name" value="A-D-PHexomutase_CS"/>
</dbReference>
<dbReference type="AlphaFoldDB" id="A0A381WEE1"/>
<dbReference type="PANTHER" id="PTHR42946:SF1">
    <property type="entry name" value="PHOSPHOGLUCOMUTASE (ALPHA-D-GLUCOSE-1,6-BISPHOSPHATE-DEPENDENT)"/>
    <property type="match status" value="1"/>
</dbReference>
<dbReference type="InterPro" id="IPR050060">
    <property type="entry name" value="Phosphoglucosamine_mutase"/>
</dbReference>
<feature type="non-terminal residue" evidence="5">
    <location>
        <position position="171"/>
    </location>
</feature>
<evidence type="ECO:0000256" key="3">
    <source>
        <dbReference type="ARBA" id="ARBA00022553"/>
    </source>
</evidence>
<comment type="cofactor">
    <cofactor evidence="1">
        <name>Mg(2+)</name>
        <dbReference type="ChEBI" id="CHEBI:18420"/>
    </cofactor>
</comment>
<dbReference type="GO" id="GO:0006048">
    <property type="term" value="P:UDP-N-acetylglucosamine biosynthetic process"/>
    <property type="evidence" value="ECO:0007669"/>
    <property type="project" value="TreeGrafter"/>
</dbReference>
<dbReference type="InterPro" id="IPR005844">
    <property type="entry name" value="A-D-PHexomutase_a/b/a-I"/>
</dbReference>
<sequence>MLIRSISGVRGISDTDLTPETVKRYARGLHQVLPEGVLMAGCDSRQSGEDIVSVMLDELVRLGRTVILCGIVPTPTVQFMVHNTEAVGGFIITASHNPIEWNGMKFLRGDSTFFHLNECEKLFALVDDDPVLDSEDGDGMVWPEKNAVQKHIIACASLSCIDLNRIQDRSF</sequence>
<evidence type="ECO:0000259" key="4">
    <source>
        <dbReference type="Pfam" id="PF02878"/>
    </source>
</evidence>
<dbReference type="GO" id="GO:0005829">
    <property type="term" value="C:cytosol"/>
    <property type="evidence" value="ECO:0007669"/>
    <property type="project" value="TreeGrafter"/>
</dbReference>